<feature type="region of interest" description="Disordered" evidence="3">
    <location>
        <begin position="279"/>
        <end position="329"/>
    </location>
</feature>
<dbReference type="PANTHER" id="PTHR12375">
    <property type="entry name" value="RNA-BINDING PROTEIN LUC7-RELATED"/>
    <property type="match status" value="1"/>
</dbReference>
<dbReference type="AlphaFoldDB" id="A0A7R9F7C4"/>
<accession>A0A7R9F7C4</accession>
<evidence type="ECO:0000256" key="2">
    <source>
        <dbReference type="SAM" id="Coils"/>
    </source>
</evidence>
<dbReference type="GO" id="GO:0005685">
    <property type="term" value="C:U1 snRNP"/>
    <property type="evidence" value="ECO:0007669"/>
    <property type="project" value="InterPro"/>
</dbReference>
<name>A0A7R9F7C4_9NEOP</name>
<dbReference type="GO" id="GO:0003729">
    <property type="term" value="F:mRNA binding"/>
    <property type="evidence" value="ECO:0007669"/>
    <property type="project" value="InterPro"/>
</dbReference>
<feature type="coiled-coil region" evidence="2">
    <location>
        <begin position="141"/>
        <end position="219"/>
    </location>
</feature>
<evidence type="ECO:0008006" key="5">
    <source>
        <dbReference type="Google" id="ProtNLM"/>
    </source>
</evidence>
<dbReference type="EMBL" id="OD569483">
    <property type="protein sequence ID" value="CAD7448004.1"/>
    <property type="molecule type" value="Genomic_DNA"/>
</dbReference>
<evidence type="ECO:0000256" key="3">
    <source>
        <dbReference type="SAM" id="MobiDB-lite"/>
    </source>
</evidence>
<proteinExistence type="inferred from homology"/>
<protein>
    <recommendedName>
        <fullName evidence="5">RNA-binding protein Luc7-like 2</fullName>
    </recommendedName>
</protein>
<keyword evidence="2" id="KW-0175">Coiled coil</keyword>
<feature type="compositionally biased region" description="Basic and acidic residues" evidence="3">
    <location>
        <begin position="446"/>
        <end position="460"/>
    </location>
</feature>
<sequence length="460" mass="52954">MFVSVIVCPGENNRYQVKFSDPKVCKSFLLGCCPHEILSSTFPLSSVATLTAHGAIDFVKLFESVCFTDHLTVSVGSRIWRRNLYPDWLYYSALLSCFQRMDLGECPKIHDLALRADFEKASHTKDYYYDIDAMEHLQAFIADCDRRTELAKQRLAETQEELSAEVAQKANKVHELAEQIGKKLARAEQLGADGFVEESMKLMEEIEDLRKKKNAAESEYRNSMPASSYQQQKLRVCEVCSAYLGIHDNDRRLADHFGGKLHLGFIKIREKLAELEKTVEERKQQKKQELKERDREREKERGGSSRDRDRERSRRRSRTRRSRSRSKSRNARFVLVEGRPDLYLSVTFCCSEARVTLKTHRTARSFIVVSLLHNLDDLRPAGLVVARSVLALETNMEIAPTLETQRRKGELVVPSFLPPPHSRKHFTLSHLGTFLVQSREPSTRSSKMDEDSHRNKMVAE</sequence>
<dbReference type="Pfam" id="PF03194">
    <property type="entry name" value="LUC7"/>
    <property type="match status" value="1"/>
</dbReference>
<evidence type="ECO:0000313" key="4">
    <source>
        <dbReference type="EMBL" id="CAD7448004.1"/>
    </source>
</evidence>
<gene>
    <name evidence="4" type="ORF">TBIB3V08_LOCUS10297</name>
</gene>
<feature type="region of interest" description="Disordered" evidence="3">
    <location>
        <begin position="439"/>
        <end position="460"/>
    </location>
</feature>
<evidence type="ECO:0000256" key="1">
    <source>
        <dbReference type="ARBA" id="ARBA00005655"/>
    </source>
</evidence>
<dbReference type="GO" id="GO:0006376">
    <property type="term" value="P:mRNA splice site recognition"/>
    <property type="evidence" value="ECO:0007669"/>
    <property type="project" value="InterPro"/>
</dbReference>
<feature type="compositionally biased region" description="Basic residues" evidence="3">
    <location>
        <begin position="313"/>
        <end position="329"/>
    </location>
</feature>
<reference evidence="4" key="1">
    <citation type="submission" date="2020-11" db="EMBL/GenBank/DDBJ databases">
        <authorList>
            <person name="Tran Van P."/>
        </authorList>
    </citation>
    <scope>NUCLEOTIDE SEQUENCE</scope>
</reference>
<dbReference type="InterPro" id="IPR004882">
    <property type="entry name" value="Luc7-rel"/>
</dbReference>
<organism evidence="4">
    <name type="scientific">Timema bartmani</name>
    <dbReference type="NCBI Taxonomy" id="61472"/>
    <lineage>
        <taxon>Eukaryota</taxon>
        <taxon>Metazoa</taxon>
        <taxon>Ecdysozoa</taxon>
        <taxon>Arthropoda</taxon>
        <taxon>Hexapoda</taxon>
        <taxon>Insecta</taxon>
        <taxon>Pterygota</taxon>
        <taxon>Neoptera</taxon>
        <taxon>Polyneoptera</taxon>
        <taxon>Phasmatodea</taxon>
        <taxon>Timematodea</taxon>
        <taxon>Timematoidea</taxon>
        <taxon>Timematidae</taxon>
        <taxon>Timema</taxon>
    </lineage>
</organism>
<comment type="similarity">
    <text evidence="1">Belongs to the Luc7 family.</text>
</comment>
<feature type="compositionally biased region" description="Basic and acidic residues" evidence="3">
    <location>
        <begin position="279"/>
        <end position="312"/>
    </location>
</feature>